<organism evidence="1">
    <name type="scientific">freshwater metagenome</name>
    <dbReference type="NCBI Taxonomy" id="449393"/>
    <lineage>
        <taxon>unclassified sequences</taxon>
        <taxon>metagenomes</taxon>
        <taxon>ecological metagenomes</taxon>
    </lineage>
</organism>
<accession>A0A6J6BMY5</accession>
<dbReference type="AlphaFoldDB" id="A0A6J6BMY5"/>
<dbReference type="EMBL" id="CAEZSH010000070">
    <property type="protein sequence ID" value="CAB4539997.1"/>
    <property type="molecule type" value="Genomic_DNA"/>
</dbReference>
<gene>
    <name evidence="1" type="ORF">UFOPK1410_00652</name>
</gene>
<sequence length="136" mass="14857">MFKSQPPAFANPECGSSLVEFTVLMPLFLSAFSMGFSQVFETQIREQSLTAFTRSLARAVELGATRDVLAEFADVLQADARFEHPPTVAFSCTDGSQLCNVKTLYRGGSHTSLFDGAAIHESLRSEFEAIDVGLIR</sequence>
<evidence type="ECO:0000313" key="1">
    <source>
        <dbReference type="EMBL" id="CAB4539997.1"/>
    </source>
</evidence>
<reference evidence="1" key="1">
    <citation type="submission" date="2020-05" db="EMBL/GenBank/DDBJ databases">
        <authorList>
            <person name="Chiriac C."/>
            <person name="Salcher M."/>
            <person name="Ghai R."/>
            <person name="Kavagutti S V."/>
        </authorList>
    </citation>
    <scope>NUCLEOTIDE SEQUENCE</scope>
</reference>
<proteinExistence type="predicted"/>
<name>A0A6J6BMY5_9ZZZZ</name>
<protein>
    <submittedName>
        <fullName evidence="1">Unannotated protein</fullName>
    </submittedName>
</protein>